<dbReference type="AlphaFoldDB" id="A0A804KUG9"/>
<protein>
    <submittedName>
        <fullName evidence="6">(wild Malaysian banana) hypothetical protein</fullName>
    </submittedName>
</protein>
<evidence type="ECO:0000256" key="2">
    <source>
        <dbReference type="ARBA" id="ARBA00023015"/>
    </source>
</evidence>
<sequence length="271" mass="30532">MDGAFSSHEEAHQDIILDWAFSPPPPPHYPFDPLEPIPVPSVPAKRPPPSAFVEYTASEGTAPSFRCFGDVDNIHRRVNRFLGSMEMAARPGNSDERAGRSRGFRHMMRERERREKLSQAYAELHSMLSCTSKVPIPLPCFVQSESDLISIVQSAVERLKELHQVREKLRKRGRELELMVSGNVTEAEVSSIKVDVKNCSSSMDSMISVLRRLKHMELKATAIRSTFSNRDLSVEVAIDSKVAKDKVERVMKTALAEERHWCLTCSVQNAS</sequence>
<dbReference type="InterPro" id="IPR044658">
    <property type="entry name" value="bHLH92/bHLH041-like"/>
</dbReference>
<name>A0A804KUG9_MUSAM</name>
<dbReference type="GO" id="GO:0000976">
    <property type="term" value="F:transcription cis-regulatory region binding"/>
    <property type="evidence" value="ECO:0000318"/>
    <property type="project" value="GO_Central"/>
</dbReference>
<dbReference type="PANTHER" id="PTHR46665">
    <property type="entry name" value="TRANSCRIPTION FACTOR BHLH041-RELATED-RELATED"/>
    <property type="match status" value="1"/>
</dbReference>
<keyword evidence="8" id="KW-1185">Reference proteome</keyword>
<dbReference type="Gramene" id="Ma10_t09720.1">
    <property type="protein sequence ID" value="Ma10_p09720.1"/>
    <property type="gene ID" value="Ma10_g09720"/>
</dbReference>
<evidence type="ECO:0000256" key="3">
    <source>
        <dbReference type="ARBA" id="ARBA00023163"/>
    </source>
</evidence>
<reference evidence="7" key="2">
    <citation type="submission" date="2021-05" db="UniProtKB">
        <authorList>
            <consortium name="EnsemblPlants"/>
        </authorList>
    </citation>
    <scope>IDENTIFICATION</scope>
    <source>
        <strain evidence="7">subsp. malaccensis</strain>
    </source>
</reference>
<reference evidence="6" key="1">
    <citation type="submission" date="2021-03" db="EMBL/GenBank/DDBJ databases">
        <authorList>
            <consortium name="Genoscope - CEA"/>
            <person name="William W."/>
        </authorList>
    </citation>
    <scope>NUCLEOTIDE SEQUENCE</scope>
    <source>
        <strain evidence="6">Doubled-haploid Pahang</strain>
    </source>
</reference>
<dbReference type="InterPro" id="IPR011598">
    <property type="entry name" value="bHLH_dom"/>
</dbReference>
<proteinExistence type="inferred from homology"/>
<keyword evidence="3" id="KW-0804">Transcription</keyword>
<evidence type="ECO:0000313" key="8">
    <source>
        <dbReference type="Proteomes" id="UP000012960"/>
    </source>
</evidence>
<organism evidence="7 8">
    <name type="scientific">Musa acuminata subsp. malaccensis</name>
    <name type="common">Wild banana</name>
    <name type="synonym">Musa malaccensis</name>
    <dbReference type="NCBI Taxonomy" id="214687"/>
    <lineage>
        <taxon>Eukaryota</taxon>
        <taxon>Viridiplantae</taxon>
        <taxon>Streptophyta</taxon>
        <taxon>Embryophyta</taxon>
        <taxon>Tracheophyta</taxon>
        <taxon>Spermatophyta</taxon>
        <taxon>Magnoliopsida</taxon>
        <taxon>Liliopsida</taxon>
        <taxon>Zingiberales</taxon>
        <taxon>Musaceae</taxon>
        <taxon>Musa</taxon>
    </lineage>
</organism>
<keyword evidence="2" id="KW-0805">Transcription regulation</keyword>
<dbReference type="InParanoid" id="A0A804KUG9"/>
<keyword evidence="4" id="KW-0175">Coiled coil</keyword>
<feature type="domain" description="BHLH" evidence="5">
    <location>
        <begin position="101"/>
        <end position="162"/>
    </location>
</feature>
<dbReference type="SUPFAM" id="SSF47459">
    <property type="entry name" value="HLH, helix-loop-helix DNA-binding domain"/>
    <property type="match status" value="1"/>
</dbReference>
<comment type="similarity">
    <text evidence="1">Belongs to the bHLH protein family.</text>
</comment>
<evidence type="ECO:0000256" key="4">
    <source>
        <dbReference type="SAM" id="Coils"/>
    </source>
</evidence>
<evidence type="ECO:0000259" key="5">
    <source>
        <dbReference type="PROSITE" id="PS50888"/>
    </source>
</evidence>
<dbReference type="GO" id="GO:0005634">
    <property type="term" value="C:nucleus"/>
    <property type="evidence" value="ECO:0000318"/>
    <property type="project" value="GO_Central"/>
</dbReference>
<dbReference type="Proteomes" id="UP000012960">
    <property type="component" value="Unplaced"/>
</dbReference>
<dbReference type="EnsemblPlants" id="Ma10_t09720.1">
    <property type="protein sequence ID" value="Ma10_p09720.1"/>
    <property type="gene ID" value="Ma10_g09720"/>
</dbReference>
<dbReference type="PROSITE" id="PS50888">
    <property type="entry name" value="BHLH"/>
    <property type="match status" value="1"/>
</dbReference>
<dbReference type="GO" id="GO:0046983">
    <property type="term" value="F:protein dimerization activity"/>
    <property type="evidence" value="ECO:0007669"/>
    <property type="project" value="InterPro"/>
</dbReference>
<accession>A0A804KUG9</accession>
<evidence type="ECO:0000313" key="7">
    <source>
        <dbReference type="EnsemblPlants" id="Ma10_p09720.1"/>
    </source>
</evidence>
<dbReference type="PANTHER" id="PTHR46665:SF6">
    <property type="entry name" value="TRANSCRIPTION FACTOR BHLH92"/>
    <property type="match status" value="1"/>
</dbReference>
<gene>
    <name evidence="6" type="ORF">GSMUA_312700.1</name>
</gene>
<evidence type="ECO:0000313" key="6">
    <source>
        <dbReference type="EMBL" id="CAG1853044.1"/>
    </source>
</evidence>
<dbReference type="EMBL" id="HG996476">
    <property type="protein sequence ID" value="CAG1853044.1"/>
    <property type="molecule type" value="Genomic_DNA"/>
</dbReference>
<feature type="coiled-coil region" evidence="4">
    <location>
        <begin position="152"/>
        <end position="179"/>
    </location>
</feature>
<dbReference type="InterPro" id="IPR036638">
    <property type="entry name" value="HLH_DNA-bd_sf"/>
</dbReference>
<dbReference type="Gene3D" id="4.10.280.10">
    <property type="entry name" value="Helix-loop-helix DNA-binding domain"/>
    <property type="match status" value="1"/>
</dbReference>
<evidence type="ECO:0000256" key="1">
    <source>
        <dbReference type="ARBA" id="ARBA00005510"/>
    </source>
</evidence>